<dbReference type="GO" id="GO:0016491">
    <property type="term" value="F:oxidoreductase activity"/>
    <property type="evidence" value="ECO:0007669"/>
    <property type="project" value="InterPro"/>
</dbReference>
<dbReference type="Gene3D" id="3.50.50.60">
    <property type="entry name" value="FAD/NAD(P)-binding domain"/>
    <property type="match status" value="2"/>
</dbReference>
<name>C7Q217_CATAD</name>
<dbReference type="OrthoDB" id="9768666at2"/>
<sequence length="326" mass="33746" precursor="true">MTRKIVVVGWGLAAHRLVTGLLAADTDVDVIVYAGEGGTAHDRSALPGTLTGAGAGLPTPSDPRLTLHAGVRAVAVDRMHRFVHGSDHWVQPYDTLVLATGANAMLPPIKGLRTDDGQDLLPGVHSSHSAADFQRLAEAASAATHAVVIGGSTIGLDVAAALRTMRAADPLHVELVDQMPAAPEITSADAYLTLRRTGVIAYQDCRVRALTAGRGGGLEGVVLADGHRLACDLAVIACGTAPNTALAWTSGLAVARGIVVDDTLRSVSDPHIHALGACAEHRRSLSGRRETVLAQADVLAARLSGVDPYRTYFSGLRSGAQLALSS</sequence>
<keyword evidence="3" id="KW-0274">FAD</keyword>
<dbReference type="InParanoid" id="C7Q217"/>
<dbReference type="PANTHER" id="PTHR43429">
    <property type="entry name" value="PYRIDINE NUCLEOTIDE-DISULFIDE OXIDOREDUCTASE DOMAIN-CONTAINING"/>
    <property type="match status" value="1"/>
</dbReference>
<dbReference type="STRING" id="479433.Caci_8739"/>
<keyword evidence="2" id="KW-0285">Flavoprotein</keyword>
<comment type="cofactor">
    <cofactor evidence="1">
        <name>FAD</name>
        <dbReference type="ChEBI" id="CHEBI:57692"/>
    </cofactor>
</comment>
<dbReference type="AlphaFoldDB" id="C7Q217"/>
<dbReference type="InterPro" id="IPR023753">
    <property type="entry name" value="FAD/NAD-binding_dom"/>
</dbReference>
<dbReference type="EMBL" id="CP001700">
    <property type="protein sequence ID" value="ACU77554.1"/>
    <property type="molecule type" value="Genomic_DNA"/>
</dbReference>
<dbReference type="SUPFAM" id="SSF51905">
    <property type="entry name" value="FAD/NAD(P)-binding domain"/>
    <property type="match status" value="1"/>
</dbReference>
<evidence type="ECO:0000313" key="5">
    <source>
        <dbReference type="EMBL" id="ACU77554.1"/>
    </source>
</evidence>
<dbReference type="InterPro" id="IPR050260">
    <property type="entry name" value="FAD-bd_OxRdtase"/>
</dbReference>
<protein>
    <submittedName>
        <fullName evidence="5">FAD-dependent pyridine nucleotide-disulphide oxidoreductase</fullName>
    </submittedName>
</protein>
<evidence type="ECO:0000259" key="4">
    <source>
        <dbReference type="Pfam" id="PF07992"/>
    </source>
</evidence>
<evidence type="ECO:0000256" key="3">
    <source>
        <dbReference type="ARBA" id="ARBA00022827"/>
    </source>
</evidence>
<reference evidence="5 6" key="1">
    <citation type="journal article" date="2009" name="Stand. Genomic Sci.">
        <title>Complete genome sequence of Catenulispora acidiphila type strain (ID 139908).</title>
        <authorList>
            <person name="Copeland A."/>
            <person name="Lapidus A."/>
            <person name="Glavina Del Rio T."/>
            <person name="Nolan M."/>
            <person name="Lucas S."/>
            <person name="Chen F."/>
            <person name="Tice H."/>
            <person name="Cheng J.F."/>
            <person name="Bruce D."/>
            <person name="Goodwin L."/>
            <person name="Pitluck S."/>
            <person name="Mikhailova N."/>
            <person name="Pati A."/>
            <person name="Ivanova N."/>
            <person name="Mavromatis K."/>
            <person name="Chen A."/>
            <person name="Palaniappan K."/>
            <person name="Chain P."/>
            <person name="Land M."/>
            <person name="Hauser L."/>
            <person name="Chang Y.J."/>
            <person name="Jeffries C.D."/>
            <person name="Chertkov O."/>
            <person name="Brettin T."/>
            <person name="Detter J.C."/>
            <person name="Han C."/>
            <person name="Ali Z."/>
            <person name="Tindall B.J."/>
            <person name="Goker M."/>
            <person name="Bristow J."/>
            <person name="Eisen J.A."/>
            <person name="Markowitz V."/>
            <person name="Hugenholtz P."/>
            <person name="Kyrpides N.C."/>
            <person name="Klenk H.P."/>
        </authorList>
    </citation>
    <scope>NUCLEOTIDE SEQUENCE [LARGE SCALE GENOMIC DNA]</scope>
    <source>
        <strain evidence="6">DSM 44928 / JCM 14897 / NBRC 102108 / NRRL B-24433 / ID139908</strain>
    </source>
</reference>
<evidence type="ECO:0000313" key="6">
    <source>
        <dbReference type="Proteomes" id="UP000000851"/>
    </source>
</evidence>
<dbReference type="InterPro" id="IPR036188">
    <property type="entry name" value="FAD/NAD-bd_sf"/>
</dbReference>
<evidence type="ECO:0000256" key="2">
    <source>
        <dbReference type="ARBA" id="ARBA00022630"/>
    </source>
</evidence>
<dbReference type="HOGENOM" id="CLU_003291_4_4_11"/>
<feature type="domain" description="FAD/NAD(P)-binding" evidence="4">
    <location>
        <begin position="4"/>
        <end position="284"/>
    </location>
</feature>
<organism evidence="5 6">
    <name type="scientific">Catenulispora acidiphila (strain DSM 44928 / JCM 14897 / NBRC 102108 / NRRL B-24433 / ID139908)</name>
    <dbReference type="NCBI Taxonomy" id="479433"/>
    <lineage>
        <taxon>Bacteria</taxon>
        <taxon>Bacillati</taxon>
        <taxon>Actinomycetota</taxon>
        <taxon>Actinomycetes</taxon>
        <taxon>Catenulisporales</taxon>
        <taxon>Catenulisporaceae</taxon>
        <taxon>Catenulispora</taxon>
    </lineage>
</organism>
<proteinExistence type="predicted"/>
<dbReference type="eggNOG" id="COG1251">
    <property type="taxonomic scope" value="Bacteria"/>
</dbReference>
<dbReference type="Pfam" id="PF07992">
    <property type="entry name" value="Pyr_redox_2"/>
    <property type="match status" value="1"/>
</dbReference>
<dbReference type="PRINTS" id="PR00368">
    <property type="entry name" value="FADPNR"/>
</dbReference>
<dbReference type="Proteomes" id="UP000000851">
    <property type="component" value="Chromosome"/>
</dbReference>
<gene>
    <name evidence="5" type="ordered locus">Caci_8739</name>
</gene>
<dbReference type="RefSeq" id="WP_015797278.1">
    <property type="nucleotide sequence ID" value="NC_013131.1"/>
</dbReference>
<keyword evidence="6" id="KW-1185">Reference proteome</keyword>
<accession>C7Q217</accession>
<evidence type="ECO:0000256" key="1">
    <source>
        <dbReference type="ARBA" id="ARBA00001974"/>
    </source>
</evidence>
<dbReference type="PANTHER" id="PTHR43429:SF3">
    <property type="entry name" value="NITRITE REDUCTASE [NAD(P)H]"/>
    <property type="match status" value="1"/>
</dbReference>
<dbReference type="KEGG" id="cai:Caci_8739"/>